<protein>
    <submittedName>
        <fullName evidence="1">Uncharacterized protein</fullName>
    </submittedName>
</protein>
<reference evidence="1" key="1">
    <citation type="journal article" date="2022" name="J Environ Chem Eng">
        <title>Biodegradation of petroleum oil using a constructed nonpathogenic and heavy metal-tolerant bacterial consortium isolated from marine sponges.</title>
        <authorList>
            <person name="Dechsakulwatana C."/>
            <person name="Rungsihiranrut A."/>
            <person name="Muangchinda C."/>
            <person name="Ningthoujam R."/>
            <person name="Klankeo P."/>
            <person name="Pinyakong O."/>
        </authorList>
    </citation>
    <scope>NUCLEOTIDE SEQUENCE</scope>
    <source>
        <strain evidence="1">TL01-2</strain>
    </source>
</reference>
<dbReference type="AlphaFoldDB" id="A0AAX6NIX1"/>
<sequence length="94" mass="10954">MITFALKLKEEDKYPERIITRDFEGKEASELFKKVKEEFSDYLVKGDQEDQPFLYMDLCPVTTGHEKIGLASLTPQACFKTEISEQIIEFIKQN</sequence>
<evidence type="ECO:0000313" key="2">
    <source>
        <dbReference type="Proteomes" id="UP001269400"/>
    </source>
</evidence>
<evidence type="ECO:0000313" key="1">
    <source>
        <dbReference type="EMBL" id="MDU9695802.1"/>
    </source>
</evidence>
<name>A0AAX6NIX1_PRIAR</name>
<gene>
    <name evidence="1" type="ORF">O0Q50_32055</name>
</gene>
<proteinExistence type="predicted"/>
<accession>A0AAX6NIX1</accession>
<reference evidence="1" key="2">
    <citation type="submission" date="2022-12" db="EMBL/GenBank/DDBJ databases">
        <authorList>
            <person name="Dechsakulwatana C."/>
            <person name="Rungsihiranrut A."/>
            <person name="Muangchinda C."/>
            <person name="Ningthoujam R."/>
            <person name="Klankeo P."/>
            <person name="Pinyakong O."/>
        </authorList>
    </citation>
    <scope>NUCLEOTIDE SEQUENCE</scope>
    <source>
        <strain evidence="1">TL01-2</strain>
    </source>
</reference>
<comment type="caution">
    <text evidence="1">The sequence shown here is derived from an EMBL/GenBank/DDBJ whole genome shotgun (WGS) entry which is preliminary data.</text>
</comment>
<dbReference type="RefSeq" id="WP_316911741.1">
    <property type="nucleotide sequence ID" value="NZ_JAPTGD010000020.1"/>
</dbReference>
<organism evidence="1 2">
    <name type="scientific">Priestia aryabhattai</name>
    <name type="common">Bacillus aryabhattai</name>
    <dbReference type="NCBI Taxonomy" id="412384"/>
    <lineage>
        <taxon>Bacteria</taxon>
        <taxon>Bacillati</taxon>
        <taxon>Bacillota</taxon>
        <taxon>Bacilli</taxon>
        <taxon>Bacillales</taxon>
        <taxon>Bacillaceae</taxon>
        <taxon>Priestia</taxon>
    </lineage>
</organism>
<dbReference type="Proteomes" id="UP001269400">
    <property type="component" value="Unassembled WGS sequence"/>
</dbReference>
<dbReference type="EMBL" id="JAPTGD010000020">
    <property type="protein sequence ID" value="MDU9695802.1"/>
    <property type="molecule type" value="Genomic_DNA"/>
</dbReference>